<sequence length="386" mass="43016">MENNNLNNLPKDLFKPLVRKEDTSETISKPSRTFGQEAKRTFFKNKPALISLMLLVIIIIMSIVGPHMTEYGNDDQNLSRAKLPPHAPVLEKISWLGFDGTLTDDFKGSTVEEAKRKAILRFDKENKGKFIDFKVKSKGNGERNSAKVEATYHVYEAKGMGDQYFWLGTDHLGRDQWTRLWLGTRVSLIIAFVAALLDLLIGVAYGGISGFFGGKVDNYMQRVIEILVGIPNLVIILLMMLFMQPGIMSIVIALAITGWTGMARIVRGEVMKVKNQEFVLAARTLGTSNGSIIRKHLLPNIMGIIIVNTMFSIPSAVFFEAFLSFIGLGIVPPKASLGSLINIGFQNLRIYPHLLVYPAILISLIMITFNILGDGLRDAFDPKMHK</sequence>
<evidence type="ECO:0000313" key="12">
    <source>
        <dbReference type="EMBL" id="CEE03235.1"/>
    </source>
</evidence>
<comment type="similarity">
    <text evidence="9">Belongs to the binding-protein-dependent transport system permease family. OppBC subfamily.</text>
</comment>
<name>A0A090J5N7_9BACI</name>
<comment type="subcellular location">
    <subcellularLocation>
        <location evidence="1 10">Cell membrane</location>
        <topology evidence="1 10">Multi-pass membrane protein</topology>
    </subcellularLocation>
</comment>
<evidence type="ECO:0000256" key="5">
    <source>
        <dbReference type="ARBA" id="ARBA00022856"/>
    </source>
</evidence>
<protein>
    <submittedName>
        <fullName evidence="12">Peptide/nickel ABC transporter permease</fullName>
    </submittedName>
</protein>
<dbReference type="RefSeq" id="WP_034773499.1">
    <property type="nucleotide sequence ID" value="NZ_CCRF01000103.1"/>
</dbReference>
<dbReference type="Proteomes" id="UP000040576">
    <property type="component" value="Unassembled WGS sequence"/>
</dbReference>
<dbReference type="Pfam" id="PF12911">
    <property type="entry name" value="OppC_N"/>
    <property type="match status" value="1"/>
</dbReference>
<dbReference type="PANTHER" id="PTHR43386:SF24">
    <property type="entry name" value="OLIGOPEPTIDE TRANSPORT SYSTEM PERMEASE PROTEIN AMID"/>
    <property type="match status" value="1"/>
</dbReference>
<dbReference type="InterPro" id="IPR025966">
    <property type="entry name" value="OppC_N"/>
</dbReference>
<dbReference type="GO" id="GO:0005886">
    <property type="term" value="C:plasma membrane"/>
    <property type="evidence" value="ECO:0007669"/>
    <property type="project" value="UniProtKB-SubCell"/>
</dbReference>
<feature type="transmembrane region" description="Helical" evidence="10">
    <location>
        <begin position="186"/>
        <end position="211"/>
    </location>
</feature>
<feature type="transmembrane region" description="Helical" evidence="10">
    <location>
        <begin position="223"/>
        <end position="241"/>
    </location>
</feature>
<organism evidence="12 13">
    <name type="scientific">Caldibacillus thermoamylovorans</name>
    <dbReference type="NCBI Taxonomy" id="35841"/>
    <lineage>
        <taxon>Bacteria</taxon>
        <taxon>Bacillati</taxon>
        <taxon>Bacillota</taxon>
        <taxon>Bacilli</taxon>
        <taxon>Bacillales</taxon>
        <taxon>Bacillaceae</taxon>
        <taxon>Caldibacillus</taxon>
    </lineage>
</organism>
<dbReference type="PROSITE" id="PS50928">
    <property type="entry name" value="ABC_TM1"/>
    <property type="match status" value="1"/>
</dbReference>
<evidence type="ECO:0000256" key="4">
    <source>
        <dbReference type="ARBA" id="ARBA00022692"/>
    </source>
</evidence>
<evidence type="ECO:0000256" key="8">
    <source>
        <dbReference type="ARBA" id="ARBA00023136"/>
    </source>
</evidence>
<evidence type="ECO:0000259" key="11">
    <source>
        <dbReference type="PROSITE" id="PS50928"/>
    </source>
</evidence>
<dbReference type="SUPFAM" id="SSF161098">
    <property type="entry name" value="MetI-like"/>
    <property type="match status" value="1"/>
</dbReference>
<keyword evidence="13" id="KW-1185">Reference proteome</keyword>
<keyword evidence="3" id="KW-1003">Cell membrane</keyword>
<gene>
    <name evidence="12" type="ORF">BT1A1_3454</name>
</gene>
<feature type="transmembrane region" description="Helical" evidence="10">
    <location>
        <begin position="350"/>
        <end position="373"/>
    </location>
</feature>
<keyword evidence="6" id="KW-0653">Protein transport</keyword>
<proteinExistence type="inferred from homology"/>
<keyword evidence="4 10" id="KW-0812">Transmembrane</keyword>
<dbReference type="InterPro" id="IPR000515">
    <property type="entry name" value="MetI-like"/>
</dbReference>
<dbReference type="GO" id="GO:0055085">
    <property type="term" value="P:transmembrane transport"/>
    <property type="evidence" value="ECO:0007669"/>
    <property type="project" value="InterPro"/>
</dbReference>
<dbReference type="InterPro" id="IPR050366">
    <property type="entry name" value="BP-dependent_transpt_permease"/>
</dbReference>
<reference evidence="12 13" key="1">
    <citation type="submission" date="2014-07" db="EMBL/GenBank/DDBJ databases">
        <authorList>
            <person name="Wibberg Daniel"/>
        </authorList>
    </citation>
    <scope>NUCLEOTIDE SEQUENCE [LARGE SCALE GENOMIC DNA]</scope>
</reference>
<keyword evidence="2 10" id="KW-0813">Transport</keyword>
<dbReference type="InterPro" id="IPR035906">
    <property type="entry name" value="MetI-like_sf"/>
</dbReference>
<dbReference type="GO" id="GO:0015833">
    <property type="term" value="P:peptide transport"/>
    <property type="evidence" value="ECO:0007669"/>
    <property type="project" value="UniProtKB-KW"/>
</dbReference>
<dbReference type="NCBIfam" id="NF045475">
    <property type="entry name" value="Opp3C"/>
    <property type="match status" value="1"/>
</dbReference>
<evidence type="ECO:0000256" key="3">
    <source>
        <dbReference type="ARBA" id="ARBA00022475"/>
    </source>
</evidence>
<keyword evidence="8 10" id="KW-0472">Membrane</keyword>
<dbReference type="Gene3D" id="1.10.3720.10">
    <property type="entry name" value="MetI-like"/>
    <property type="match status" value="1"/>
</dbReference>
<dbReference type="PANTHER" id="PTHR43386">
    <property type="entry name" value="OLIGOPEPTIDE TRANSPORT SYSTEM PERMEASE PROTEIN APPC"/>
    <property type="match status" value="1"/>
</dbReference>
<evidence type="ECO:0000256" key="2">
    <source>
        <dbReference type="ARBA" id="ARBA00022448"/>
    </source>
</evidence>
<feature type="transmembrane region" description="Helical" evidence="10">
    <location>
        <begin position="48"/>
        <end position="68"/>
    </location>
</feature>
<feature type="transmembrane region" description="Helical" evidence="10">
    <location>
        <begin position="301"/>
        <end position="330"/>
    </location>
</feature>
<dbReference type="Pfam" id="PF00528">
    <property type="entry name" value="BPD_transp_1"/>
    <property type="match status" value="1"/>
</dbReference>
<dbReference type="GO" id="GO:0015031">
    <property type="term" value="P:protein transport"/>
    <property type="evidence" value="ECO:0007669"/>
    <property type="project" value="UniProtKB-KW"/>
</dbReference>
<feature type="transmembrane region" description="Helical" evidence="10">
    <location>
        <begin position="247"/>
        <end position="266"/>
    </location>
</feature>
<evidence type="ECO:0000256" key="9">
    <source>
        <dbReference type="ARBA" id="ARBA00024202"/>
    </source>
</evidence>
<accession>A0A090J5N7</accession>
<evidence type="ECO:0000256" key="6">
    <source>
        <dbReference type="ARBA" id="ARBA00022927"/>
    </source>
</evidence>
<evidence type="ECO:0000256" key="7">
    <source>
        <dbReference type="ARBA" id="ARBA00022989"/>
    </source>
</evidence>
<evidence type="ECO:0000256" key="1">
    <source>
        <dbReference type="ARBA" id="ARBA00004651"/>
    </source>
</evidence>
<dbReference type="AlphaFoldDB" id="A0A090J5N7"/>
<evidence type="ECO:0000256" key="10">
    <source>
        <dbReference type="RuleBase" id="RU363032"/>
    </source>
</evidence>
<keyword evidence="5" id="KW-0571">Peptide transport</keyword>
<feature type="domain" description="ABC transmembrane type-1" evidence="11">
    <location>
        <begin position="184"/>
        <end position="373"/>
    </location>
</feature>
<evidence type="ECO:0000313" key="13">
    <source>
        <dbReference type="Proteomes" id="UP000040576"/>
    </source>
</evidence>
<keyword evidence="7 10" id="KW-1133">Transmembrane helix</keyword>
<dbReference type="EMBL" id="CCRF01000103">
    <property type="protein sequence ID" value="CEE03235.1"/>
    <property type="molecule type" value="Genomic_DNA"/>
</dbReference>
<dbReference type="CDD" id="cd06261">
    <property type="entry name" value="TM_PBP2"/>
    <property type="match status" value="1"/>
</dbReference>